<evidence type="ECO:0000313" key="3">
    <source>
        <dbReference type="EMBL" id="GHO51508.1"/>
    </source>
</evidence>
<keyword evidence="4" id="KW-1185">Reference proteome</keyword>
<gene>
    <name evidence="3" type="ORF">KSX_96710</name>
</gene>
<keyword evidence="2" id="KW-0472">Membrane</keyword>
<name>A0A8J3MZ81_9CHLR</name>
<feature type="region of interest" description="Disordered" evidence="1">
    <location>
        <begin position="1"/>
        <end position="61"/>
    </location>
</feature>
<feature type="region of interest" description="Disordered" evidence="1">
    <location>
        <begin position="321"/>
        <end position="343"/>
    </location>
</feature>
<evidence type="ECO:0000256" key="2">
    <source>
        <dbReference type="SAM" id="Phobius"/>
    </source>
</evidence>
<proteinExistence type="predicted"/>
<evidence type="ECO:0000313" key="4">
    <source>
        <dbReference type="Proteomes" id="UP000612362"/>
    </source>
</evidence>
<sequence length="404" mass="44605">MQQMIQTEAPDLTEQTPAAPLSRKEQRAAAKLARQQAKEAKRLEKKDKAAASASYDSTKTDPDSFYERAIEWTHRADKIINLVLGYLLAVASVLGFMDVLSNGEVLGHVPFLFYAWLLIMGLGVDFQILLVIGRVPDLARMVDHGIGKWVLIIFNILFLIFLAYVSIIIGAVFTQHRDVPGTIAQAMSVLNINTVNFVYERAALATFLLILMGVDRTMERWRMQMAAGNRQQREQANTAQVSTVEDEQVNATPATQPTQASELAQVIQAMQEMNAQNFAAMQAMNKETLNHFSKVTVEMVRETVERTAATIAIQAPTQVALPAPGETEQGEQSDVSAASQGETDALNLDAITVRGEQETADYGPQIEAMYQKNNEVTLSEIVTELGCSRSTASKWLKRVKPVMA</sequence>
<feature type="compositionally biased region" description="Polar residues" evidence="1">
    <location>
        <begin position="330"/>
        <end position="342"/>
    </location>
</feature>
<protein>
    <submittedName>
        <fullName evidence="3">Uncharacterized protein</fullName>
    </submittedName>
</protein>
<keyword evidence="2" id="KW-1133">Transmembrane helix</keyword>
<keyword evidence="2" id="KW-0812">Transmembrane</keyword>
<reference evidence="3" key="1">
    <citation type="submission" date="2020-10" db="EMBL/GenBank/DDBJ databases">
        <title>Taxonomic study of unclassified bacteria belonging to the class Ktedonobacteria.</title>
        <authorList>
            <person name="Yabe S."/>
            <person name="Wang C.M."/>
            <person name="Zheng Y."/>
            <person name="Sakai Y."/>
            <person name="Cavaletti L."/>
            <person name="Monciardini P."/>
            <person name="Donadio S."/>
        </authorList>
    </citation>
    <scope>NUCLEOTIDE SEQUENCE</scope>
    <source>
        <strain evidence="3">SOSP1-1</strain>
    </source>
</reference>
<comment type="caution">
    <text evidence="3">The sequence shown here is derived from an EMBL/GenBank/DDBJ whole genome shotgun (WGS) entry which is preliminary data.</text>
</comment>
<dbReference type="EMBL" id="BNJF01000014">
    <property type="protein sequence ID" value="GHO51508.1"/>
    <property type="molecule type" value="Genomic_DNA"/>
</dbReference>
<feature type="transmembrane region" description="Helical" evidence="2">
    <location>
        <begin position="79"/>
        <end position="99"/>
    </location>
</feature>
<organism evidence="3 4">
    <name type="scientific">Ktedonospora formicarum</name>
    <dbReference type="NCBI Taxonomy" id="2778364"/>
    <lineage>
        <taxon>Bacteria</taxon>
        <taxon>Bacillati</taxon>
        <taxon>Chloroflexota</taxon>
        <taxon>Ktedonobacteria</taxon>
        <taxon>Ktedonobacterales</taxon>
        <taxon>Ktedonobacteraceae</taxon>
        <taxon>Ktedonospora</taxon>
    </lineage>
</organism>
<feature type="transmembrane region" description="Helical" evidence="2">
    <location>
        <begin position="152"/>
        <end position="174"/>
    </location>
</feature>
<feature type="compositionally biased region" description="Basic and acidic residues" evidence="1">
    <location>
        <begin position="36"/>
        <end position="49"/>
    </location>
</feature>
<dbReference type="AlphaFoldDB" id="A0A8J3MZ81"/>
<evidence type="ECO:0000256" key="1">
    <source>
        <dbReference type="SAM" id="MobiDB-lite"/>
    </source>
</evidence>
<dbReference type="RefSeq" id="WP_236031971.1">
    <property type="nucleotide sequence ID" value="NZ_BNJF01000014.1"/>
</dbReference>
<dbReference type="Proteomes" id="UP000612362">
    <property type="component" value="Unassembled WGS sequence"/>
</dbReference>
<feature type="transmembrane region" description="Helical" evidence="2">
    <location>
        <begin position="194"/>
        <end position="214"/>
    </location>
</feature>
<feature type="transmembrane region" description="Helical" evidence="2">
    <location>
        <begin position="111"/>
        <end position="132"/>
    </location>
</feature>
<accession>A0A8J3MZ81</accession>